<keyword evidence="2" id="KW-0645">Protease</keyword>
<dbReference type="Proteomes" id="UP001250698">
    <property type="component" value="Unassembled WGS sequence"/>
</dbReference>
<dbReference type="InterPro" id="IPR036034">
    <property type="entry name" value="PDZ_sf"/>
</dbReference>
<dbReference type="PROSITE" id="PS50106">
    <property type="entry name" value="PDZ"/>
    <property type="match status" value="1"/>
</dbReference>
<evidence type="ECO:0000313" key="3">
    <source>
        <dbReference type="Proteomes" id="UP001250698"/>
    </source>
</evidence>
<feature type="domain" description="PDZ" evidence="1">
    <location>
        <begin position="356"/>
        <end position="411"/>
    </location>
</feature>
<organism evidence="2 3">
    <name type="scientific">Hymenobacter endophyticus</name>
    <dbReference type="NCBI Taxonomy" id="3076335"/>
    <lineage>
        <taxon>Bacteria</taxon>
        <taxon>Pseudomonadati</taxon>
        <taxon>Bacteroidota</taxon>
        <taxon>Cytophagia</taxon>
        <taxon>Cytophagales</taxon>
        <taxon>Hymenobacteraceae</taxon>
        <taxon>Hymenobacter</taxon>
    </lineage>
</organism>
<keyword evidence="2" id="KW-0378">Hydrolase</keyword>
<keyword evidence="3" id="KW-1185">Reference proteome</keyword>
<dbReference type="RefSeq" id="WP_315999742.1">
    <property type="nucleotide sequence ID" value="NZ_JAWDJT010000015.1"/>
</dbReference>
<dbReference type="SUPFAM" id="SSF50156">
    <property type="entry name" value="PDZ domain-like"/>
    <property type="match status" value="1"/>
</dbReference>
<comment type="caution">
    <text evidence="2">The sequence shown here is derived from an EMBL/GenBank/DDBJ whole genome shotgun (WGS) entry which is preliminary data.</text>
</comment>
<sequence length="426" mass="46981">MVLKMRVLLLFAGWGRVAGCLLLAVGLCVGSAQAQPEAFRFAKAGARQVKLPFLLQRNLIVVEAWLNNKGPYNFLLDTGIGTSLITDPYVGQELNVALQGRFLVAGAGEERPLEAFRIPSVAVRVSNAIEAPNLPFLILSEDVLNLSGYVGMPIHGLLGADVFRSFVVEIDPAEQQLTFRSPTRYAAPRGKRWARIPLDMEGRKSYVTLPVQLSASLTLPLRLVLDTGAGHALSLETTSDERLALPETRLRTPLGRGLNGNINGYLGRVAALQLGRYRMPALLTSFPDAADVAHRADAPRNGNLGFELLKRFNVIIDYTHNVLLLRPNVMFKEPFEHDMCGFDVLALGPSYRRYKVLRIEPEGPAAQAGIKAGDEIMSVNLIPAEFLSLNQLNRMLHSEDGRALLFVLRRPDGELFNTTVRLKRQI</sequence>
<dbReference type="Gene3D" id="2.40.70.10">
    <property type="entry name" value="Acid Proteases"/>
    <property type="match status" value="2"/>
</dbReference>
<dbReference type="Pfam" id="PF17820">
    <property type="entry name" value="PDZ_6"/>
    <property type="match status" value="1"/>
</dbReference>
<dbReference type="Gene3D" id="2.30.42.10">
    <property type="match status" value="1"/>
</dbReference>
<dbReference type="InterPro" id="IPR001478">
    <property type="entry name" value="PDZ"/>
</dbReference>
<protein>
    <submittedName>
        <fullName evidence="2">Aspartyl protease family protein</fullName>
    </submittedName>
</protein>
<dbReference type="InterPro" id="IPR021109">
    <property type="entry name" value="Peptidase_aspartic_dom_sf"/>
</dbReference>
<dbReference type="SMART" id="SM00228">
    <property type="entry name" value="PDZ"/>
    <property type="match status" value="1"/>
</dbReference>
<dbReference type="GO" id="GO:0008233">
    <property type="term" value="F:peptidase activity"/>
    <property type="evidence" value="ECO:0007669"/>
    <property type="project" value="UniProtKB-KW"/>
</dbReference>
<proteinExistence type="predicted"/>
<reference evidence="2 3" key="1">
    <citation type="submission" date="2023-10" db="EMBL/GenBank/DDBJ databases">
        <title>Hymenobacter endophyticus sp. nov., an isolate from the leaf tissues of wheat.</title>
        <authorList>
            <person name="Dai Y."/>
        </authorList>
    </citation>
    <scope>NUCLEOTIDE SEQUENCE [LARGE SCALE GENOMIC DNA]</scope>
    <source>
        <strain evidence="2 3">ZK17L-C2</strain>
    </source>
</reference>
<name>A0ABU3TLY8_9BACT</name>
<dbReference type="InterPro" id="IPR041489">
    <property type="entry name" value="PDZ_6"/>
</dbReference>
<evidence type="ECO:0000313" key="2">
    <source>
        <dbReference type="EMBL" id="MDU0372379.1"/>
    </source>
</evidence>
<dbReference type="EMBL" id="JAWDJT010000015">
    <property type="protein sequence ID" value="MDU0372379.1"/>
    <property type="molecule type" value="Genomic_DNA"/>
</dbReference>
<gene>
    <name evidence="2" type="ORF">ROI90_18370</name>
</gene>
<dbReference type="Pfam" id="PF13650">
    <property type="entry name" value="Asp_protease_2"/>
    <property type="match status" value="2"/>
</dbReference>
<evidence type="ECO:0000259" key="1">
    <source>
        <dbReference type="PROSITE" id="PS50106"/>
    </source>
</evidence>
<dbReference type="GO" id="GO:0006508">
    <property type="term" value="P:proteolysis"/>
    <property type="evidence" value="ECO:0007669"/>
    <property type="project" value="UniProtKB-KW"/>
</dbReference>
<accession>A0ABU3TLY8</accession>